<dbReference type="InterPro" id="IPR003313">
    <property type="entry name" value="AraC-bd"/>
</dbReference>
<keyword evidence="3" id="KW-0804">Transcription</keyword>
<dbReference type="Pfam" id="PF12833">
    <property type="entry name" value="HTH_18"/>
    <property type="match status" value="1"/>
</dbReference>
<comment type="caution">
    <text evidence="5">The sequence shown here is derived from an EMBL/GenBank/DDBJ whole genome shotgun (WGS) entry which is preliminary data.</text>
</comment>
<evidence type="ECO:0000313" key="5">
    <source>
        <dbReference type="EMBL" id="PRX98505.1"/>
    </source>
</evidence>
<dbReference type="GO" id="GO:0043565">
    <property type="term" value="F:sequence-specific DNA binding"/>
    <property type="evidence" value="ECO:0007669"/>
    <property type="project" value="InterPro"/>
</dbReference>
<dbReference type="AlphaFoldDB" id="A0A2T0Q3X1"/>
<dbReference type="PANTHER" id="PTHR46796">
    <property type="entry name" value="HTH-TYPE TRANSCRIPTIONAL ACTIVATOR RHAS-RELATED"/>
    <property type="match status" value="1"/>
</dbReference>
<accession>A0A2T0Q3X1</accession>
<evidence type="ECO:0000259" key="4">
    <source>
        <dbReference type="PROSITE" id="PS01124"/>
    </source>
</evidence>
<name>A0A2T0Q3X1_9ACTN</name>
<dbReference type="GO" id="GO:0003700">
    <property type="term" value="F:DNA-binding transcription factor activity"/>
    <property type="evidence" value="ECO:0007669"/>
    <property type="project" value="InterPro"/>
</dbReference>
<dbReference type="OrthoDB" id="3172070at2"/>
<proteinExistence type="predicted"/>
<keyword evidence="2 5" id="KW-0238">DNA-binding</keyword>
<dbReference type="Pfam" id="PF02311">
    <property type="entry name" value="AraC_binding"/>
    <property type="match status" value="1"/>
</dbReference>
<gene>
    <name evidence="5" type="ORF">CLV72_10482</name>
</gene>
<dbReference type="InterPro" id="IPR037923">
    <property type="entry name" value="HTH-like"/>
</dbReference>
<dbReference type="InterPro" id="IPR009057">
    <property type="entry name" value="Homeodomain-like_sf"/>
</dbReference>
<feature type="domain" description="HTH araC/xylS-type" evidence="4">
    <location>
        <begin position="175"/>
        <end position="272"/>
    </location>
</feature>
<dbReference type="SUPFAM" id="SSF46689">
    <property type="entry name" value="Homeodomain-like"/>
    <property type="match status" value="2"/>
</dbReference>
<evidence type="ECO:0000256" key="3">
    <source>
        <dbReference type="ARBA" id="ARBA00023163"/>
    </source>
</evidence>
<keyword evidence="1" id="KW-0805">Transcription regulation</keyword>
<reference evidence="5 6" key="1">
    <citation type="submission" date="2018-03" db="EMBL/GenBank/DDBJ databases">
        <title>Genomic Encyclopedia of Archaeal and Bacterial Type Strains, Phase II (KMG-II): from individual species to whole genera.</title>
        <authorList>
            <person name="Goeker M."/>
        </authorList>
    </citation>
    <scope>NUCLEOTIDE SEQUENCE [LARGE SCALE GENOMIC DNA]</scope>
    <source>
        <strain evidence="5 6">DSM 45601</strain>
    </source>
</reference>
<evidence type="ECO:0000256" key="2">
    <source>
        <dbReference type="ARBA" id="ARBA00023125"/>
    </source>
</evidence>
<organism evidence="5 6">
    <name type="scientific">Allonocardiopsis opalescens</name>
    <dbReference type="NCBI Taxonomy" id="1144618"/>
    <lineage>
        <taxon>Bacteria</taxon>
        <taxon>Bacillati</taxon>
        <taxon>Actinomycetota</taxon>
        <taxon>Actinomycetes</taxon>
        <taxon>Streptosporangiales</taxon>
        <taxon>Allonocardiopsis</taxon>
    </lineage>
</organism>
<dbReference type="PANTHER" id="PTHR46796:SF2">
    <property type="entry name" value="TRANSCRIPTIONAL REGULATORY PROTEIN"/>
    <property type="match status" value="1"/>
</dbReference>
<dbReference type="InterPro" id="IPR018060">
    <property type="entry name" value="HTH_AraC"/>
</dbReference>
<dbReference type="SUPFAM" id="SSF51215">
    <property type="entry name" value="Regulatory protein AraC"/>
    <property type="match status" value="1"/>
</dbReference>
<dbReference type="EMBL" id="PVZC01000004">
    <property type="protein sequence ID" value="PRX98505.1"/>
    <property type="molecule type" value="Genomic_DNA"/>
</dbReference>
<dbReference type="RefSeq" id="WP_106245684.1">
    <property type="nucleotide sequence ID" value="NZ_PVZC01000004.1"/>
</dbReference>
<dbReference type="PROSITE" id="PS01124">
    <property type="entry name" value="HTH_ARAC_FAMILY_2"/>
    <property type="match status" value="1"/>
</dbReference>
<evidence type="ECO:0000313" key="6">
    <source>
        <dbReference type="Proteomes" id="UP000237846"/>
    </source>
</evidence>
<sequence>MITSDREDVRFWHHPAHPAVELVSARYRRYRFTRHIHDSYTVAVIETGVEEWECRGVLHRAGPGAIGAVNPGDVHTGHSGVPEGWSYRVIRPDVALMTAIAAEVGAGRGAPLLTDAVIDDPVTAERLRAAHRAAAEGDRLASSTLLRTALATLVTRHASGTAAPPPPRRLPAQVRAARDILHAELLDPPSLAELAETVRAEPFALLRAFRAAYGLPPHAYLVQQRVDRARELLRTGARPAEVAAATGFADQAHLSRHFKRITGMSPGVYRRGAGSFKTAEHGPG</sequence>
<evidence type="ECO:0000256" key="1">
    <source>
        <dbReference type="ARBA" id="ARBA00023015"/>
    </source>
</evidence>
<dbReference type="SMART" id="SM00342">
    <property type="entry name" value="HTH_ARAC"/>
    <property type="match status" value="1"/>
</dbReference>
<dbReference type="Gene3D" id="1.10.10.60">
    <property type="entry name" value="Homeodomain-like"/>
    <property type="match status" value="2"/>
</dbReference>
<dbReference type="Proteomes" id="UP000237846">
    <property type="component" value="Unassembled WGS sequence"/>
</dbReference>
<keyword evidence="6" id="KW-1185">Reference proteome</keyword>
<protein>
    <submittedName>
        <fullName evidence="5">AraC-like DNA-binding protein</fullName>
    </submittedName>
</protein>
<dbReference type="InterPro" id="IPR050204">
    <property type="entry name" value="AraC_XylS_family_regulators"/>
</dbReference>